<proteinExistence type="predicted"/>
<evidence type="ECO:0000313" key="1">
    <source>
        <dbReference type="EMBL" id="ATA65496.1"/>
    </source>
</evidence>
<dbReference type="EMBL" id="MF285618">
    <property type="protein sequence ID" value="ATA65496.1"/>
    <property type="molecule type" value="Genomic_DNA"/>
</dbReference>
<evidence type="ECO:0000313" key="2">
    <source>
        <dbReference type="Proteomes" id="UP000223363"/>
    </source>
</evidence>
<sequence>MKSKVISGFPGVGKSTLFNTGLNCSDSDSSKFDKSLFPGNYISHIQKLLNSGELDFVFVSSHEIVRDALISAEIPFTLVYPCLEAKADFIERYKSRGSPEGFINLLDNNFESWVRECQALNHPLVTKIELAPGQFLSDVI</sequence>
<accession>A0A289YMK0</accession>
<name>A0A289YMK0_9CAUD</name>
<dbReference type="Proteomes" id="UP000223363">
    <property type="component" value="Segment"/>
</dbReference>
<reference evidence="2" key="1">
    <citation type="submission" date="2017-06" db="EMBL/GenBank/DDBJ databases">
        <authorList>
            <person name="Zhao X."/>
        </authorList>
    </citation>
    <scope>NUCLEOTIDE SEQUENCE [LARGE SCALE GENOMIC DNA]</scope>
</reference>
<gene>
    <name evidence="1" type="ORF">2050HW_00161</name>
</gene>
<keyword evidence="2" id="KW-1185">Reference proteome</keyword>
<organism evidence="1 2">
    <name type="scientific">Serratia phage vB_SmaM_ 2050HW</name>
    <dbReference type="NCBI Taxonomy" id="2024252"/>
    <lineage>
        <taxon>Viruses</taxon>
        <taxon>Duplodnaviria</taxon>
        <taxon>Heunggongvirae</taxon>
        <taxon>Uroviricota</taxon>
        <taxon>Caudoviricetes</taxon>
        <taxon>Chimalliviridae</taxon>
        <taxon>Moabitevirus</taxon>
        <taxon>Moabitevirus mv2050HW</taxon>
    </lineage>
</organism>
<protein>
    <submittedName>
        <fullName evidence="1">Uncharacterized protein</fullName>
    </submittedName>
</protein>